<evidence type="ECO:0000313" key="4">
    <source>
        <dbReference type="EMBL" id="JAS37768.1"/>
    </source>
</evidence>
<dbReference type="SUPFAM" id="SSF57716">
    <property type="entry name" value="Glucocorticoid receptor-like (DNA-binding domain)"/>
    <property type="match status" value="1"/>
</dbReference>
<dbReference type="Gene3D" id="3.40.1800.20">
    <property type="match status" value="1"/>
</dbReference>
<sequence>MTTKSNQRAALLQQLCRICGRVNKNCVPVFGESGKKQNIPKKIHSCLPVIIEETDTLPKQICLTCLPKLDASWELHQLCKDGQQRIERKLHAVSNHYEEEENSSYKINLIEEKVRSLSENRPIIFGESAIISLAPPSPPPPPKEGPTVAPPSPDTMMVLPEQVMIVEQPPVAYQPVPVKDSVYPESLIQVNPPTRVAPKRRMPAPRVLPPPSSTNTRGTLPLPSPHRQALREGDSANVPQPKKSLQMCNFCKKSFPDDIIDHHVNLHLRQSFSTCIDCNKNFRSEEAMSRHRCCGANQEPINLDPD</sequence>
<feature type="region of interest" description="Disordered" evidence="2">
    <location>
        <begin position="133"/>
        <end position="152"/>
    </location>
</feature>
<dbReference type="Pfam" id="PF07776">
    <property type="entry name" value="zf-AD"/>
    <property type="match status" value="1"/>
</dbReference>
<feature type="region of interest" description="Disordered" evidence="2">
    <location>
        <begin position="196"/>
        <end position="242"/>
    </location>
</feature>
<protein>
    <recommendedName>
        <fullName evidence="3">ZAD domain-containing protein</fullName>
    </recommendedName>
</protein>
<dbReference type="PANTHER" id="PTHR39942">
    <property type="entry name" value="BCDNA.LD26519-RELATED"/>
    <property type="match status" value="1"/>
</dbReference>
<dbReference type="GO" id="GO:0005634">
    <property type="term" value="C:nucleus"/>
    <property type="evidence" value="ECO:0007669"/>
    <property type="project" value="InterPro"/>
</dbReference>
<evidence type="ECO:0000256" key="1">
    <source>
        <dbReference type="PROSITE-ProRule" id="PRU01263"/>
    </source>
</evidence>
<evidence type="ECO:0000259" key="3">
    <source>
        <dbReference type="PROSITE" id="PS51915"/>
    </source>
</evidence>
<evidence type="ECO:0000256" key="2">
    <source>
        <dbReference type="SAM" id="MobiDB-lite"/>
    </source>
</evidence>
<feature type="domain" description="ZAD" evidence="3">
    <location>
        <begin position="14"/>
        <end position="89"/>
    </location>
</feature>
<accession>A0A1B6EIM1</accession>
<proteinExistence type="predicted"/>
<dbReference type="InterPro" id="IPR012934">
    <property type="entry name" value="Znf_AD"/>
</dbReference>
<feature type="binding site" evidence="1">
    <location>
        <position position="65"/>
    </location>
    <ligand>
        <name>Zn(2+)</name>
        <dbReference type="ChEBI" id="CHEBI:29105"/>
    </ligand>
</feature>
<dbReference type="EMBL" id="GECZ01032001">
    <property type="protein sequence ID" value="JAS37768.1"/>
    <property type="molecule type" value="Transcribed_RNA"/>
</dbReference>
<dbReference type="PROSITE" id="PS51915">
    <property type="entry name" value="ZAD"/>
    <property type="match status" value="1"/>
</dbReference>
<name>A0A1B6EIM1_9HEMI</name>
<feature type="binding site" evidence="1">
    <location>
        <position position="62"/>
    </location>
    <ligand>
        <name>Zn(2+)</name>
        <dbReference type="ChEBI" id="CHEBI:29105"/>
    </ligand>
</feature>
<dbReference type="SMART" id="SM00868">
    <property type="entry name" value="zf-AD"/>
    <property type="match status" value="1"/>
</dbReference>
<keyword evidence="1" id="KW-0479">Metal-binding</keyword>
<dbReference type="GO" id="GO:0008270">
    <property type="term" value="F:zinc ion binding"/>
    <property type="evidence" value="ECO:0007669"/>
    <property type="project" value="UniProtKB-UniRule"/>
</dbReference>
<organism evidence="4">
    <name type="scientific">Cuerna arida</name>
    <dbReference type="NCBI Taxonomy" id="1464854"/>
    <lineage>
        <taxon>Eukaryota</taxon>
        <taxon>Metazoa</taxon>
        <taxon>Ecdysozoa</taxon>
        <taxon>Arthropoda</taxon>
        <taxon>Hexapoda</taxon>
        <taxon>Insecta</taxon>
        <taxon>Pterygota</taxon>
        <taxon>Neoptera</taxon>
        <taxon>Paraneoptera</taxon>
        <taxon>Hemiptera</taxon>
        <taxon>Auchenorrhyncha</taxon>
        <taxon>Membracoidea</taxon>
        <taxon>Cicadellidae</taxon>
        <taxon>Cicadellinae</taxon>
        <taxon>Proconiini</taxon>
        <taxon>Cuerna</taxon>
    </lineage>
</organism>
<feature type="compositionally biased region" description="Pro residues" evidence="2">
    <location>
        <begin position="135"/>
        <end position="152"/>
    </location>
</feature>
<feature type="binding site" evidence="1">
    <location>
        <position position="19"/>
    </location>
    <ligand>
        <name>Zn(2+)</name>
        <dbReference type="ChEBI" id="CHEBI:29105"/>
    </ligand>
</feature>
<dbReference type="PANTHER" id="PTHR39942:SF1">
    <property type="entry name" value="BCDNA.LD26519-RELATED"/>
    <property type="match status" value="1"/>
</dbReference>
<keyword evidence="1" id="KW-0862">Zinc</keyword>
<keyword evidence="1" id="KW-0863">Zinc-finger</keyword>
<dbReference type="AlphaFoldDB" id="A0A1B6EIM1"/>
<reference evidence="4" key="1">
    <citation type="submission" date="2015-11" db="EMBL/GenBank/DDBJ databases">
        <title>De novo transcriptome assembly of four potential Pierce s Disease insect vectors from Arizona vineyards.</title>
        <authorList>
            <person name="Tassone E.E."/>
        </authorList>
    </citation>
    <scope>NUCLEOTIDE SEQUENCE</scope>
</reference>
<gene>
    <name evidence="4" type="ORF">g.8616</name>
</gene>
<feature type="binding site" evidence="1">
    <location>
        <position position="16"/>
    </location>
    <ligand>
        <name>Zn(2+)</name>
        <dbReference type="ChEBI" id="CHEBI:29105"/>
    </ligand>
</feature>